<dbReference type="PANTHER" id="PTHR30344:SF1">
    <property type="entry name" value="6-PHOSPHOGLUCONOLACTONASE"/>
    <property type="match status" value="1"/>
</dbReference>
<dbReference type="InterPro" id="IPR050282">
    <property type="entry name" value="Cycloisomerase_2"/>
</dbReference>
<reference evidence="2 3" key="1">
    <citation type="journal article" date="2015" name="Genome Announc.">
        <title>Expanding the biotechnology potential of lactobacilli through comparative genomics of 213 strains and associated genera.</title>
        <authorList>
            <person name="Sun Z."/>
            <person name="Harris H.M."/>
            <person name="McCann A."/>
            <person name="Guo C."/>
            <person name="Argimon S."/>
            <person name="Zhang W."/>
            <person name="Yang X."/>
            <person name="Jeffery I.B."/>
            <person name="Cooney J.C."/>
            <person name="Kagawa T.F."/>
            <person name="Liu W."/>
            <person name="Song Y."/>
            <person name="Salvetti E."/>
            <person name="Wrobel A."/>
            <person name="Rasinkangas P."/>
            <person name="Parkhill J."/>
            <person name="Rea M.C."/>
            <person name="O'Sullivan O."/>
            <person name="Ritari J."/>
            <person name="Douillard F.P."/>
            <person name="Paul Ross R."/>
            <person name="Yang R."/>
            <person name="Briner A.E."/>
            <person name="Felis G.E."/>
            <person name="de Vos W.M."/>
            <person name="Barrangou R."/>
            <person name="Klaenhammer T.R."/>
            <person name="Caufield P.W."/>
            <person name="Cui Y."/>
            <person name="Zhang H."/>
            <person name="O'Toole P.W."/>
        </authorList>
    </citation>
    <scope>NUCLEOTIDE SEQUENCE [LARGE SCALE GENOMIC DNA]</scope>
    <source>
        <strain evidence="2 3">DSM 5007</strain>
    </source>
</reference>
<dbReference type="SUPFAM" id="SSF51004">
    <property type="entry name" value="C-terminal (heme d1) domain of cytochrome cd1-nitrite reductase"/>
    <property type="match status" value="1"/>
</dbReference>
<dbReference type="InterPro" id="IPR015943">
    <property type="entry name" value="WD40/YVTN_repeat-like_dom_sf"/>
</dbReference>
<keyword evidence="3" id="KW-1185">Reference proteome</keyword>
<accession>A0A0R1W8E7</accession>
<comment type="caution">
    <text evidence="2">The sequence shown here is derived from an EMBL/GenBank/DDBJ whole genome shotgun (WGS) entry which is preliminary data.</text>
</comment>
<dbReference type="Pfam" id="PF10282">
    <property type="entry name" value="Lactonase"/>
    <property type="match status" value="1"/>
</dbReference>
<dbReference type="InterPro" id="IPR019405">
    <property type="entry name" value="Lactonase_7-beta_prop"/>
</dbReference>
<organism evidence="2 3">
    <name type="scientific">Paucilactobacillus suebicus DSM 5007 = KCTC 3549</name>
    <dbReference type="NCBI Taxonomy" id="1423807"/>
    <lineage>
        <taxon>Bacteria</taxon>
        <taxon>Bacillati</taxon>
        <taxon>Bacillota</taxon>
        <taxon>Bacilli</taxon>
        <taxon>Lactobacillales</taxon>
        <taxon>Lactobacillaceae</taxon>
        <taxon>Paucilactobacillus</taxon>
    </lineage>
</organism>
<dbReference type="PATRIC" id="fig|1423807.3.peg.225"/>
<dbReference type="Gene3D" id="2.130.10.10">
    <property type="entry name" value="YVTN repeat-like/Quinoprotein amine dehydrogenase"/>
    <property type="match status" value="1"/>
</dbReference>
<dbReference type="AlphaFoldDB" id="A0A0R1W8E7"/>
<protein>
    <submittedName>
        <fullName evidence="2">3-carboxymuconate cyclase</fullName>
    </submittedName>
</protein>
<proteinExistence type="inferred from homology"/>
<dbReference type="GO" id="GO:0017057">
    <property type="term" value="F:6-phosphogluconolactonase activity"/>
    <property type="evidence" value="ECO:0007669"/>
    <property type="project" value="TreeGrafter"/>
</dbReference>
<evidence type="ECO:0000313" key="2">
    <source>
        <dbReference type="EMBL" id="KRM12148.1"/>
    </source>
</evidence>
<dbReference type="InterPro" id="IPR011048">
    <property type="entry name" value="Haem_d1_sf"/>
</dbReference>
<dbReference type="eggNOG" id="COG2706">
    <property type="taxonomic scope" value="Bacteria"/>
</dbReference>
<comment type="similarity">
    <text evidence="1">Belongs to the cycloisomerase 2 family.</text>
</comment>
<dbReference type="RefSeq" id="WP_010621380.1">
    <property type="nucleotide sequence ID" value="NZ_AZGF01000010.1"/>
</dbReference>
<evidence type="ECO:0000256" key="1">
    <source>
        <dbReference type="ARBA" id="ARBA00005564"/>
    </source>
</evidence>
<dbReference type="GO" id="GO:0005829">
    <property type="term" value="C:cytosol"/>
    <property type="evidence" value="ECO:0007669"/>
    <property type="project" value="TreeGrafter"/>
</dbReference>
<gene>
    <name evidence="2" type="ORF">FD16_GL000223</name>
</gene>
<dbReference type="STRING" id="1423807.FD16_GL000223"/>
<dbReference type="Proteomes" id="UP000051820">
    <property type="component" value="Unassembled WGS sequence"/>
</dbReference>
<sequence>MFEKVLLGGYTHKNGEGVYVASFDSKTGHLTTPSAYIKKIGSPTYLAVSKDNYAYLIDDHADQSGVAAYELNSEEPRLINENIKVGTSPAHVMLDEQRQLIFASNYHMGKINVYRINQDKTISEIDEVVHQGNGPRPEQESSHVHFTALTPDRRVVAVDLGNDTLTTYDVTEEGKLKLVQTLELPDGYGPRHLVFNEKEPIAYLLGELSSQVSALKYNESDGSFSLVSSVSTIPTTWTAHNGAAAIRISNDQRFLYVSNRGFNSVTVFAINRDGLKLTEIQQISSEGDFPRDFNLDLTNNFILLVNQNTSNGTIYKRNSENGKLTLVEKNIVTPECVNVLFLKR</sequence>
<dbReference type="OrthoDB" id="9790815at2"/>
<dbReference type="EMBL" id="AZGF01000010">
    <property type="protein sequence ID" value="KRM12148.1"/>
    <property type="molecule type" value="Genomic_DNA"/>
</dbReference>
<dbReference type="PANTHER" id="PTHR30344">
    <property type="entry name" value="6-PHOSPHOGLUCONOLACTONASE-RELATED"/>
    <property type="match status" value="1"/>
</dbReference>
<name>A0A0R1W8E7_9LACO</name>
<evidence type="ECO:0000313" key="3">
    <source>
        <dbReference type="Proteomes" id="UP000051820"/>
    </source>
</evidence>